<dbReference type="AlphaFoldDB" id="A0A5J4KSP1"/>
<evidence type="ECO:0000313" key="4">
    <source>
        <dbReference type="Proteomes" id="UP000326912"/>
    </source>
</evidence>
<evidence type="ECO:0000313" key="3">
    <source>
        <dbReference type="EMBL" id="GER90152.1"/>
    </source>
</evidence>
<dbReference type="Proteomes" id="UP000326912">
    <property type="component" value="Unassembled WGS sequence"/>
</dbReference>
<feature type="domain" description="DAHP synthetase I/KDSA" evidence="2">
    <location>
        <begin position="27"/>
        <end position="66"/>
    </location>
</feature>
<dbReference type="EMBL" id="BKZW01000002">
    <property type="protein sequence ID" value="GER90152.1"/>
    <property type="molecule type" value="Genomic_DNA"/>
</dbReference>
<evidence type="ECO:0000259" key="2">
    <source>
        <dbReference type="Pfam" id="PF00793"/>
    </source>
</evidence>
<dbReference type="InterPro" id="IPR006218">
    <property type="entry name" value="DAHP1/KDSA"/>
</dbReference>
<evidence type="ECO:0000256" key="1">
    <source>
        <dbReference type="ARBA" id="ARBA00022679"/>
    </source>
</evidence>
<reference evidence="3 4" key="1">
    <citation type="submission" date="2019-10" db="EMBL/GenBank/DDBJ databases">
        <title>Dictyobacter vulcani sp. nov., within the class Ktedonobacteria, isolated from soil of volcanic Mt. Zao.</title>
        <authorList>
            <person name="Zheng Y."/>
            <person name="Wang C.M."/>
            <person name="Sakai Y."/>
            <person name="Abe K."/>
            <person name="Yokota A."/>
            <person name="Yabe S."/>
        </authorList>
    </citation>
    <scope>NUCLEOTIDE SEQUENCE [LARGE SCALE GENOMIC DNA]</scope>
    <source>
        <strain evidence="3 4">W12</strain>
    </source>
</reference>
<dbReference type="Gene3D" id="3.20.20.70">
    <property type="entry name" value="Aldolase class I"/>
    <property type="match status" value="1"/>
</dbReference>
<dbReference type="InterPro" id="IPR013785">
    <property type="entry name" value="Aldolase_TIM"/>
</dbReference>
<dbReference type="InterPro" id="IPR052899">
    <property type="entry name" value="Class-I_DAHP_synthase"/>
</dbReference>
<dbReference type="Pfam" id="PF00793">
    <property type="entry name" value="DAHP_synth_1"/>
    <property type="match status" value="1"/>
</dbReference>
<protein>
    <recommendedName>
        <fullName evidence="2">DAHP synthetase I/KDSA domain-containing protein</fullName>
    </recommendedName>
</protein>
<organism evidence="3 4">
    <name type="scientific">Dictyobacter vulcani</name>
    <dbReference type="NCBI Taxonomy" id="2607529"/>
    <lineage>
        <taxon>Bacteria</taxon>
        <taxon>Bacillati</taxon>
        <taxon>Chloroflexota</taxon>
        <taxon>Ktedonobacteria</taxon>
        <taxon>Ktedonobacterales</taxon>
        <taxon>Dictyobacteraceae</taxon>
        <taxon>Dictyobacter</taxon>
    </lineage>
</organism>
<sequence length="89" mass="9820">MANIIIKTNHPYMLASRTYRAENTVVEIGNVQIGGNKVVVMAGPCSVESSQQILNIAEEVKKARATVLRGVFLSRVARHIVSVVWVRMV</sequence>
<dbReference type="PANTHER" id="PTHR43018">
    <property type="entry name" value="PHOSPHO-2-DEHYDRO-3-DEOXYHEPTONATE ALDOLASE"/>
    <property type="match status" value="1"/>
</dbReference>
<name>A0A5J4KSP1_9CHLR</name>
<keyword evidence="1" id="KW-0808">Transferase</keyword>
<accession>A0A5J4KSP1</accession>
<keyword evidence="4" id="KW-1185">Reference proteome</keyword>
<dbReference type="PANTHER" id="PTHR43018:SF2">
    <property type="entry name" value="PHOSPHO-2-DEHYDRO-3-DEOXYHEPTONATE ALDOLASE"/>
    <property type="match status" value="1"/>
</dbReference>
<comment type="caution">
    <text evidence="3">The sequence shown here is derived from an EMBL/GenBank/DDBJ whole genome shotgun (WGS) entry which is preliminary data.</text>
</comment>
<gene>
    <name evidence="3" type="ORF">KDW_43140</name>
</gene>
<dbReference type="SUPFAM" id="SSF51569">
    <property type="entry name" value="Aldolase"/>
    <property type="match status" value="1"/>
</dbReference>
<proteinExistence type="predicted"/>
<dbReference type="GO" id="GO:0016740">
    <property type="term" value="F:transferase activity"/>
    <property type="evidence" value="ECO:0007669"/>
    <property type="project" value="UniProtKB-KW"/>
</dbReference>